<dbReference type="AlphaFoldDB" id="A0A6A6SW25"/>
<dbReference type="GO" id="GO:1902369">
    <property type="term" value="P:negative regulation of RNA catabolic process"/>
    <property type="evidence" value="ECO:0007669"/>
    <property type="project" value="TreeGrafter"/>
</dbReference>
<dbReference type="Proteomes" id="UP000799324">
    <property type="component" value="Unassembled WGS sequence"/>
</dbReference>
<keyword evidence="6" id="KW-1185">Reference proteome</keyword>
<gene>
    <name evidence="5" type="ORF">K491DRAFT_125343</name>
</gene>
<feature type="region of interest" description="Disordered" evidence="4">
    <location>
        <begin position="178"/>
        <end position="229"/>
    </location>
</feature>
<evidence type="ECO:0000313" key="6">
    <source>
        <dbReference type="Proteomes" id="UP000799324"/>
    </source>
</evidence>
<evidence type="ECO:0000256" key="2">
    <source>
        <dbReference type="ARBA" id="ARBA00009265"/>
    </source>
</evidence>
<keyword evidence="3" id="KW-0539">Nucleus</keyword>
<organism evidence="5 6">
    <name type="scientific">Lophiostoma macrostomum CBS 122681</name>
    <dbReference type="NCBI Taxonomy" id="1314788"/>
    <lineage>
        <taxon>Eukaryota</taxon>
        <taxon>Fungi</taxon>
        <taxon>Dikarya</taxon>
        <taxon>Ascomycota</taxon>
        <taxon>Pezizomycotina</taxon>
        <taxon>Dothideomycetes</taxon>
        <taxon>Pleosporomycetidae</taxon>
        <taxon>Pleosporales</taxon>
        <taxon>Lophiostomataceae</taxon>
        <taxon>Lophiostoma</taxon>
    </lineage>
</organism>
<dbReference type="Gene3D" id="1.25.40.10">
    <property type="entry name" value="Tetratricopeptide repeat domain"/>
    <property type="match status" value="1"/>
</dbReference>
<dbReference type="PANTHER" id="PTHR13471:SF0">
    <property type="entry name" value="NUCLEAR EXOSOME REGULATOR NRDE2"/>
    <property type="match status" value="1"/>
</dbReference>
<dbReference type="OrthoDB" id="297219at2759"/>
<comment type="similarity">
    <text evidence="2">Belongs to the NRDE2 family.</text>
</comment>
<feature type="compositionally biased region" description="Basic and acidic residues" evidence="4">
    <location>
        <begin position="186"/>
        <end position="207"/>
    </location>
</feature>
<evidence type="ECO:0000256" key="4">
    <source>
        <dbReference type="SAM" id="MobiDB-lite"/>
    </source>
</evidence>
<sequence length="997" mass="114466">MLVVSADMASNVPKFASFRPKPKPETAPTQIEDRKVHDSSRTRQTKEQKDHVETRGRDETAKPRETAERDVQKPYYVDRRGDPAIVTYGGLNRYEIPLYRRSGYGSVLGMPSGWKIDRDQSTDKGLVFLRPGERRRERLLTGKHVFREHGRSYKFVKAIAKSHAVEELDYIELPGGRKRKLSTNHQDGETDYRSLEPATAKRERPDSDLDSETDSGTQEADGTITRRNTELVQRTRDQPHDLQAWLDLADHQQAMMTLGRGFVEPQRSDRRPLAEVRISTYEQAIRKMGSDEAGQAQLHLRLLTEASFAWEDDRLMSRWKEVLPRFSTRPELWMGYLDFVQSRFIDFKYESCRTAFHQCLTVFHASQSPFPAEVHLHVILRLTCMIREAGYQELAVAIWQGLIEFRLFRTEDSNDRDSSESLLERFEEFWDSEVPRIGEVNAKGWQSSDANDDDTVAPASLPPQQVDGNQSVFEQFKVRETDHMNTLRHPGRTQDDVAEDDPFHLVLFSDLAQYLDALPQDMSDELLIDAFLCFCRMPPLPRPAYEAAKWWRDPFLQDCQLHPSPSSNHSPIFNQTLRKYIDGPKRFSMSVDLLFDHGFSDPHHPGDLEFLRHALKLLAGNSTLGEAVGEYLIAFEVHHFPSEVTKSAKKLLKARPTSSRLYNAYALSESCRGNIEKADQVFRAALAMHNTSGSDVPTARFDLLKNWAWQALRRNDKVGALWRIVSVRGDFRDGTPSQPTKPDQTALLRARTFLSEANERALLRHDHCAAVTSRSAPAELHAQSMTQLLLYHATTAAIVKPSLIRSTLELLITRFPDNTILMSLYAANEARFAIDDRVRSIMQADAPGDGTNKSVTRWLFAIHHELQRGEIAGSTNHSVRALFRKAEDEVGAHCPALWKSHVLFELREARIERQKRPPKKRKDAKKSRHETRLEECHRRVKEAFFRGLTNLPWCKDYMMLAFTHLQDSVLNDEDLRKVYNVMVEKELRIYVDVDLGD</sequence>
<protein>
    <submittedName>
        <fullName evidence="5">DUF1740-domain-containing protein</fullName>
    </submittedName>
</protein>
<dbReference type="InterPro" id="IPR013633">
    <property type="entry name" value="NRDE-2"/>
</dbReference>
<comment type="subcellular location">
    <subcellularLocation>
        <location evidence="1">Nucleus</location>
    </subcellularLocation>
</comment>
<accession>A0A6A6SW25</accession>
<dbReference type="GO" id="GO:0071013">
    <property type="term" value="C:catalytic step 2 spliceosome"/>
    <property type="evidence" value="ECO:0007669"/>
    <property type="project" value="TreeGrafter"/>
</dbReference>
<feature type="region of interest" description="Disordered" evidence="4">
    <location>
        <begin position="1"/>
        <end position="69"/>
    </location>
</feature>
<dbReference type="EMBL" id="MU004448">
    <property type="protein sequence ID" value="KAF2650638.1"/>
    <property type="molecule type" value="Genomic_DNA"/>
</dbReference>
<dbReference type="SUPFAM" id="SSF48452">
    <property type="entry name" value="TPR-like"/>
    <property type="match status" value="1"/>
</dbReference>
<name>A0A6A6SW25_9PLEO</name>
<dbReference type="PANTHER" id="PTHR13471">
    <property type="entry name" value="TETRATRICOPEPTIDE-LIKE HELICAL"/>
    <property type="match status" value="1"/>
</dbReference>
<feature type="compositionally biased region" description="Basic and acidic residues" evidence="4">
    <location>
        <begin position="31"/>
        <end position="69"/>
    </location>
</feature>
<dbReference type="Pfam" id="PF08424">
    <property type="entry name" value="NRDE-2"/>
    <property type="match status" value="1"/>
</dbReference>
<feature type="region of interest" description="Disordered" evidence="4">
    <location>
        <begin position="444"/>
        <end position="464"/>
    </location>
</feature>
<dbReference type="GO" id="GO:0031048">
    <property type="term" value="P:regulatory ncRNA-mediated heterochromatin formation"/>
    <property type="evidence" value="ECO:0007669"/>
    <property type="project" value="TreeGrafter"/>
</dbReference>
<evidence type="ECO:0000256" key="1">
    <source>
        <dbReference type="ARBA" id="ARBA00004123"/>
    </source>
</evidence>
<evidence type="ECO:0000313" key="5">
    <source>
        <dbReference type="EMBL" id="KAF2650638.1"/>
    </source>
</evidence>
<reference evidence="5" key="1">
    <citation type="journal article" date="2020" name="Stud. Mycol.">
        <title>101 Dothideomycetes genomes: a test case for predicting lifestyles and emergence of pathogens.</title>
        <authorList>
            <person name="Haridas S."/>
            <person name="Albert R."/>
            <person name="Binder M."/>
            <person name="Bloem J."/>
            <person name="Labutti K."/>
            <person name="Salamov A."/>
            <person name="Andreopoulos B."/>
            <person name="Baker S."/>
            <person name="Barry K."/>
            <person name="Bills G."/>
            <person name="Bluhm B."/>
            <person name="Cannon C."/>
            <person name="Castanera R."/>
            <person name="Culley D."/>
            <person name="Daum C."/>
            <person name="Ezra D."/>
            <person name="Gonzalez J."/>
            <person name="Henrissat B."/>
            <person name="Kuo A."/>
            <person name="Liang C."/>
            <person name="Lipzen A."/>
            <person name="Lutzoni F."/>
            <person name="Magnuson J."/>
            <person name="Mondo S."/>
            <person name="Nolan M."/>
            <person name="Ohm R."/>
            <person name="Pangilinan J."/>
            <person name="Park H.-J."/>
            <person name="Ramirez L."/>
            <person name="Alfaro M."/>
            <person name="Sun H."/>
            <person name="Tritt A."/>
            <person name="Yoshinaga Y."/>
            <person name="Zwiers L.-H."/>
            <person name="Turgeon B."/>
            <person name="Goodwin S."/>
            <person name="Spatafora J."/>
            <person name="Crous P."/>
            <person name="Grigoriev I."/>
        </authorList>
    </citation>
    <scope>NUCLEOTIDE SEQUENCE</scope>
    <source>
        <strain evidence="5">CBS 122681</strain>
    </source>
</reference>
<proteinExistence type="inferred from homology"/>
<dbReference type="InterPro" id="IPR011990">
    <property type="entry name" value="TPR-like_helical_dom_sf"/>
</dbReference>
<evidence type="ECO:0000256" key="3">
    <source>
        <dbReference type="ARBA" id="ARBA00023242"/>
    </source>
</evidence>